<dbReference type="GO" id="GO:0005739">
    <property type="term" value="C:mitochondrion"/>
    <property type="evidence" value="ECO:0007669"/>
    <property type="project" value="TreeGrafter"/>
</dbReference>
<dbReference type="PANTHER" id="PTHR43016:SF13">
    <property type="entry name" value="PRESEQUENCE PROTEASE, MITOCHONDRIAL"/>
    <property type="match status" value="1"/>
</dbReference>
<dbReference type="Proteomes" id="UP000636709">
    <property type="component" value="Unassembled WGS sequence"/>
</dbReference>
<dbReference type="GO" id="GO:0009507">
    <property type="term" value="C:chloroplast"/>
    <property type="evidence" value="ECO:0007669"/>
    <property type="project" value="TreeGrafter"/>
</dbReference>
<dbReference type="EMBL" id="JACEFO010000786">
    <property type="protein sequence ID" value="KAF8756786.1"/>
    <property type="molecule type" value="Genomic_DNA"/>
</dbReference>
<dbReference type="AlphaFoldDB" id="A0A835KN06"/>
<dbReference type="GO" id="GO:0016485">
    <property type="term" value="P:protein processing"/>
    <property type="evidence" value="ECO:0007669"/>
    <property type="project" value="TreeGrafter"/>
</dbReference>
<dbReference type="InterPro" id="IPR011249">
    <property type="entry name" value="Metalloenz_LuxS/M16"/>
</dbReference>
<dbReference type="GO" id="GO:0004222">
    <property type="term" value="F:metalloendopeptidase activity"/>
    <property type="evidence" value="ECO:0007669"/>
    <property type="project" value="TreeGrafter"/>
</dbReference>
<reference evidence="2" key="1">
    <citation type="submission" date="2020-07" db="EMBL/GenBank/DDBJ databases">
        <title>Genome sequence and genetic diversity analysis of an under-domesticated orphan crop, white fonio (Digitaria exilis).</title>
        <authorList>
            <person name="Bennetzen J.L."/>
            <person name="Chen S."/>
            <person name="Ma X."/>
            <person name="Wang X."/>
            <person name="Yssel A.E.J."/>
            <person name="Chaluvadi S.R."/>
            <person name="Johnson M."/>
            <person name="Gangashetty P."/>
            <person name="Hamidou F."/>
            <person name="Sanogo M.D."/>
            <person name="Zwaenepoel A."/>
            <person name="Wallace J."/>
            <person name="Van De Peer Y."/>
            <person name="Van Deynze A."/>
        </authorList>
    </citation>
    <scope>NUCLEOTIDE SEQUENCE</scope>
    <source>
        <tissue evidence="2">Leaves</tissue>
    </source>
</reference>
<protein>
    <recommendedName>
        <fullName evidence="1">Presequence protease mitochondrial-type C-terminal domain-containing protein</fullName>
    </recommendedName>
</protein>
<dbReference type="GO" id="GO:0046872">
    <property type="term" value="F:metal ion binding"/>
    <property type="evidence" value="ECO:0007669"/>
    <property type="project" value="InterPro"/>
</dbReference>
<accession>A0A835KN06</accession>
<dbReference type="Gene3D" id="3.30.830.10">
    <property type="entry name" value="Metalloenzyme, LuxS/M16 peptidase-like"/>
    <property type="match status" value="1"/>
</dbReference>
<feature type="domain" description="Presequence protease mitochondrial-type C-terminal" evidence="1">
    <location>
        <begin position="64"/>
        <end position="177"/>
    </location>
</feature>
<dbReference type="SUPFAM" id="SSF63411">
    <property type="entry name" value="LuxS/MPP-like metallohydrolase"/>
    <property type="match status" value="1"/>
</dbReference>
<dbReference type="InterPro" id="IPR055130">
    <property type="entry name" value="PreP_C"/>
</dbReference>
<dbReference type="OrthoDB" id="10250783at2759"/>
<evidence type="ECO:0000259" key="1">
    <source>
        <dbReference type="Pfam" id="PF22516"/>
    </source>
</evidence>
<gene>
    <name evidence="2" type="ORF">HU200_011043</name>
</gene>
<dbReference type="PANTHER" id="PTHR43016">
    <property type="entry name" value="PRESEQUENCE PROTEASE"/>
    <property type="match status" value="1"/>
</dbReference>
<keyword evidence="3" id="KW-1185">Reference proteome</keyword>
<evidence type="ECO:0000313" key="3">
    <source>
        <dbReference type="Proteomes" id="UP000636709"/>
    </source>
</evidence>
<dbReference type="Pfam" id="PF22516">
    <property type="entry name" value="PreP_C"/>
    <property type="match status" value="1"/>
</dbReference>
<comment type="caution">
    <text evidence="2">The sequence shown here is derived from an EMBL/GenBank/DDBJ whole genome shotgun (WGS) entry which is preliminary data.</text>
</comment>
<proteinExistence type="predicted"/>
<sequence length="234" mass="26011">MAPRVEDLFNLLHNENDHFSLFQMYTILQDVQFTEQQRFKQFVSQPILGSDPWLSRLPSVNEAIVVVPTQVNYVGKAETFTKVDTSSMEVPMSYQSTSAIHGYGTVFELAVVHMEGVFSYLSYRDPNLLKTLEVYDETAKFLRELEMDDDALTKAIIGTIGDVDAYQLPDAKGYSSLKDFKEFADAVESIKDNGVVVAVASPDDVEAAKQRKAGVPRSKEVPVRSSAPAFAGLL</sequence>
<organism evidence="2 3">
    <name type="scientific">Digitaria exilis</name>
    <dbReference type="NCBI Taxonomy" id="1010633"/>
    <lineage>
        <taxon>Eukaryota</taxon>
        <taxon>Viridiplantae</taxon>
        <taxon>Streptophyta</taxon>
        <taxon>Embryophyta</taxon>
        <taxon>Tracheophyta</taxon>
        <taxon>Spermatophyta</taxon>
        <taxon>Magnoliopsida</taxon>
        <taxon>Liliopsida</taxon>
        <taxon>Poales</taxon>
        <taxon>Poaceae</taxon>
        <taxon>PACMAD clade</taxon>
        <taxon>Panicoideae</taxon>
        <taxon>Panicodae</taxon>
        <taxon>Paniceae</taxon>
        <taxon>Anthephorinae</taxon>
        <taxon>Digitaria</taxon>
    </lineage>
</organism>
<name>A0A835KN06_9POAL</name>
<evidence type="ECO:0000313" key="2">
    <source>
        <dbReference type="EMBL" id="KAF8756786.1"/>
    </source>
</evidence>